<keyword evidence="1" id="KW-0472">Membrane</keyword>
<feature type="transmembrane region" description="Helical" evidence="1">
    <location>
        <begin position="29"/>
        <end position="49"/>
    </location>
</feature>
<evidence type="ECO:0000313" key="3">
    <source>
        <dbReference type="Proteomes" id="UP000731907"/>
    </source>
</evidence>
<dbReference type="EMBL" id="JAAATX020000001">
    <property type="protein sequence ID" value="MBU9696397.1"/>
    <property type="molecule type" value="Genomic_DNA"/>
</dbReference>
<reference evidence="2 3" key="1">
    <citation type="submission" date="2021-06" db="EMBL/GenBank/DDBJ databases">
        <title>Rhodobacteraceae bacterium strain HSP-20.</title>
        <authorList>
            <person name="Chen W.-M."/>
        </authorList>
    </citation>
    <scope>NUCLEOTIDE SEQUENCE [LARGE SCALE GENOMIC DNA]</scope>
    <source>
        <strain evidence="2 3">HSP-20</strain>
    </source>
</reference>
<name>A0ABS6IYM3_9RHOB</name>
<protein>
    <recommendedName>
        <fullName evidence="4">Cation:proton antiporter</fullName>
    </recommendedName>
</protein>
<keyword evidence="3" id="KW-1185">Reference proteome</keyword>
<keyword evidence="1" id="KW-0812">Transmembrane</keyword>
<keyword evidence="1" id="KW-1133">Transmembrane helix</keyword>
<organism evidence="2 3">
    <name type="scientific">Paragemmobacter amnigenus</name>
    <dbReference type="NCBI Taxonomy" id="2852097"/>
    <lineage>
        <taxon>Bacteria</taxon>
        <taxon>Pseudomonadati</taxon>
        <taxon>Pseudomonadota</taxon>
        <taxon>Alphaproteobacteria</taxon>
        <taxon>Rhodobacterales</taxon>
        <taxon>Paracoccaceae</taxon>
        <taxon>Paragemmobacter</taxon>
    </lineage>
</organism>
<evidence type="ECO:0000256" key="1">
    <source>
        <dbReference type="SAM" id="Phobius"/>
    </source>
</evidence>
<dbReference type="Proteomes" id="UP000731907">
    <property type="component" value="Unassembled WGS sequence"/>
</dbReference>
<dbReference type="RefSeq" id="WP_217765496.1">
    <property type="nucleotide sequence ID" value="NZ_JAAATX020000001.1"/>
</dbReference>
<sequence length="78" mass="8506">MILSLAIGGALIGLRAVLRLPRRLAIDLALTAAGGVVILVLHLISRDLFGFDPYEDFTFEVAKHAMELIVILMMLVAF</sequence>
<proteinExistence type="predicted"/>
<gene>
    <name evidence="2" type="ORF">GU927_000920</name>
</gene>
<comment type="caution">
    <text evidence="2">The sequence shown here is derived from an EMBL/GenBank/DDBJ whole genome shotgun (WGS) entry which is preliminary data.</text>
</comment>
<accession>A0ABS6IYM3</accession>
<evidence type="ECO:0008006" key="4">
    <source>
        <dbReference type="Google" id="ProtNLM"/>
    </source>
</evidence>
<evidence type="ECO:0000313" key="2">
    <source>
        <dbReference type="EMBL" id="MBU9696397.1"/>
    </source>
</evidence>